<comment type="caution">
    <text evidence="3">The sequence shown here is derived from an EMBL/GenBank/DDBJ whole genome shotgun (WGS) entry which is preliminary data.</text>
</comment>
<evidence type="ECO:0000256" key="1">
    <source>
        <dbReference type="SAM" id="MobiDB-lite"/>
    </source>
</evidence>
<protein>
    <recommendedName>
        <fullName evidence="5">WSC domain-containing protein</fullName>
    </recommendedName>
</protein>
<feature type="chain" id="PRO_5015752499" description="WSC domain-containing protein" evidence="2">
    <location>
        <begin position="18"/>
        <end position="318"/>
    </location>
</feature>
<feature type="compositionally biased region" description="Polar residues" evidence="1">
    <location>
        <begin position="175"/>
        <end position="184"/>
    </location>
</feature>
<dbReference type="AlphaFoldDB" id="A0A2S6CGH4"/>
<feature type="region of interest" description="Disordered" evidence="1">
    <location>
        <begin position="175"/>
        <end position="300"/>
    </location>
</feature>
<proteinExistence type="predicted"/>
<organism evidence="3 4">
    <name type="scientific">Cercospora berteroae</name>
    <dbReference type="NCBI Taxonomy" id="357750"/>
    <lineage>
        <taxon>Eukaryota</taxon>
        <taxon>Fungi</taxon>
        <taxon>Dikarya</taxon>
        <taxon>Ascomycota</taxon>
        <taxon>Pezizomycotina</taxon>
        <taxon>Dothideomycetes</taxon>
        <taxon>Dothideomycetidae</taxon>
        <taxon>Mycosphaerellales</taxon>
        <taxon>Mycosphaerellaceae</taxon>
        <taxon>Cercospora</taxon>
    </lineage>
</organism>
<dbReference type="OrthoDB" id="10412578at2759"/>
<feature type="signal peptide" evidence="2">
    <location>
        <begin position="1"/>
        <end position="17"/>
    </location>
</feature>
<keyword evidence="2" id="KW-0732">Signal</keyword>
<gene>
    <name evidence="3" type="ORF">CBER1_08503</name>
</gene>
<feature type="compositionally biased region" description="Polar residues" evidence="1">
    <location>
        <begin position="212"/>
        <end position="264"/>
    </location>
</feature>
<accession>A0A2S6CGH4</accession>
<dbReference type="EMBL" id="PNEN01000443">
    <property type="protein sequence ID" value="PPJ58827.1"/>
    <property type="molecule type" value="Genomic_DNA"/>
</dbReference>
<evidence type="ECO:0008006" key="5">
    <source>
        <dbReference type="Google" id="ProtNLM"/>
    </source>
</evidence>
<evidence type="ECO:0000256" key="2">
    <source>
        <dbReference type="SAM" id="SignalP"/>
    </source>
</evidence>
<name>A0A2S6CGH4_9PEZI</name>
<dbReference type="Proteomes" id="UP000237631">
    <property type="component" value="Unassembled WGS sequence"/>
</dbReference>
<feature type="compositionally biased region" description="Low complexity" evidence="1">
    <location>
        <begin position="185"/>
        <end position="204"/>
    </location>
</feature>
<keyword evidence="4" id="KW-1185">Reference proteome</keyword>
<feature type="compositionally biased region" description="Low complexity" evidence="1">
    <location>
        <begin position="265"/>
        <end position="279"/>
    </location>
</feature>
<sequence length="318" mass="33441">MHTFSIIAAALAHGAAALDSPTALDSRCEKKCSEKFVGGKPLNDCLKRCKHALLPAWPHPPLALEAAALESTTMPIPGCDKRCRDRFTGDKRLRGCLKDCSGGHPPALEAVALKSTTTPTGSCEKRCTDWFADGRILDSCLEYCKSVSGTLTVRDASPATITVVETLIYHETICPTTPQESTSAPRTQSTLQSTQPQRSSSQSSEPPVFPTYHTSRASTTEPSPSVATTLSQPTPVPTTAKSTAVPVQSTEVPTSLSSEPNNNASKSTTESSSSAEQTPEPTPAEERPQESQPTVATGGGFVHGASFAAVLMAIGAML</sequence>
<evidence type="ECO:0000313" key="3">
    <source>
        <dbReference type="EMBL" id="PPJ58827.1"/>
    </source>
</evidence>
<evidence type="ECO:0000313" key="4">
    <source>
        <dbReference type="Proteomes" id="UP000237631"/>
    </source>
</evidence>
<reference evidence="4" key="1">
    <citation type="journal article" date="2017" name="bioRxiv">
        <title>Conservation of a gene cluster reveals novel cercosporin biosynthetic mechanisms and extends production to the genus Colletotrichum.</title>
        <authorList>
            <person name="de Jonge R."/>
            <person name="Ebert M.K."/>
            <person name="Huitt-Roehl C.R."/>
            <person name="Pal P."/>
            <person name="Suttle J.C."/>
            <person name="Spanner R.E."/>
            <person name="Neubauer J.D."/>
            <person name="Jurick W.M.II."/>
            <person name="Stott K.A."/>
            <person name="Secor G.A."/>
            <person name="Thomma B.P.H.J."/>
            <person name="Van de Peer Y."/>
            <person name="Townsend C.A."/>
            <person name="Bolton M.D."/>
        </authorList>
    </citation>
    <scope>NUCLEOTIDE SEQUENCE [LARGE SCALE GENOMIC DNA]</scope>
    <source>
        <strain evidence="4">CBS538.71</strain>
    </source>
</reference>